<dbReference type="KEGG" id="nfu:107382249"/>
<evidence type="ECO:0000259" key="2">
    <source>
        <dbReference type="Pfam" id="PF20886"/>
    </source>
</evidence>
<evidence type="ECO:0000313" key="7">
    <source>
        <dbReference type="EMBL" id="KAF7213166.1"/>
    </source>
</evidence>
<evidence type="ECO:0000313" key="4">
    <source>
        <dbReference type="EMBL" id="KAF7213160.1"/>
    </source>
</evidence>
<dbReference type="EMBL" id="JAAVVJ010000010">
    <property type="protein sequence ID" value="KAF7213160.1"/>
    <property type="molecule type" value="Genomic_DNA"/>
</dbReference>
<dbReference type="Proteomes" id="UP000822369">
    <property type="component" value="Chromosome 10"/>
</dbReference>
<gene>
    <name evidence="6" type="ORF">G4P62_007772</name>
</gene>
<evidence type="ECO:0000313" key="8">
    <source>
        <dbReference type="Proteomes" id="UP000822369"/>
    </source>
</evidence>
<evidence type="ECO:0000313" key="5">
    <source>
        <dbReference type="EMBL" id="KAF7213161.1"/>
    </source>
</evidence>
<feature type="domain" description="PWWP" evidence="2">
    <location>
        <begin position="118"/>
        <end position="201"/>
    </location>
</feature>
<feature type="chain" id="PRO_5038278843" evidence="1">
    <location>
        <begin position="21"/>
        <end position="220"/>
    </location>
</feature>
<sequence>MLFFMLSFCFTSYSSNYTAASCFGRLLMSFPAKLQPVSYSRADVAQQTAVGTWTETTALDLEGVPEQTHGNDCGVFMIMDNDGMDQHNVVTTTRDVGILSNDVSYDRLVGRAQQAEDQRRVSSDLLVSFITQDKGLLLHLEEIIAGKVSSTWATSKGRVDIFFEEDEQLDRVMGFFTSLVEAQTTRCHNQVAFMMDVLLPELSMIVDGRSHRTVRQWAAV</sequence>
<accession>A0A9D2Y347</accession>
<feature type="signal peptide" evidence="1">
    <location>
        <begin position="1"/>
        <end position="20"/>
    </location>
</feature>
<organism evidence="6 8">
    <name type="scientific">Nothobranchius furzeri</name>
    <name type="common">Turquoise killifish</name>
    <dbReference type="NCBI Taxonomy" id="105023"/>
    <lineage>
        <taxon>Eukaryota</taxon>
        <taxon>Metazoa</taxon>
        <taxon>Chordata</taxon>
        <taxon>Craniata</taxon>
        <taxon>Vertebrata</taxon>
        <taxon>Euteleostomi</taxon>
        <taxon>Actinopterygii</taxon>
        <taxon>Neopterygii</taxon>
        <taxon>Teleostei</taxon>
        <taxon>Neoteleostei</taxon>
        <taxon>Acanthomorphata</taxon>
        <taxon>Ovalentaria</taxon>
        <taxon>Atherinomorphae</taxon>
        <taxon>Cyprinodontiformes</taxon>
        <taxon>Nothobranchiidae</taxon>
        <taxon>Nothobranchius</taxon>
    </lineage>
</organism>
<dbReference type="AlphaFoldDB" id="A0A9D2Y347"/>
<keyword evidence="1" id="KW-0732">Signal</keyword>
<name>A0A9D2Y347_NOTFU</name>
<dbReference type="InterPro" id="IPR048795">
    <property type="entry name" value="PWP3A_3B_4_C"/>
</dbReference>
<dbReference type="EMBL" id="JAAVVJ010000010">
    <property type="protein sequence ID" value="KAF7213158.1"/>
    <property type="molecule type" value="Genomic_DNA"/>
</dbReference>
<evidence type="ECO:0000313" key="6">
    <source>
        <dbReference type="EMBL" id="KAF7213162.1"/>
    </source>
</evidence>
<proteinExistence type="predicted"/>
<dbReference type="EMBL" id="JAAVVJ010000010">
    <property type="protein sequence ID" value="KAF7213161.1"/>
    <property type="molecule type" value="Genomic_DNA"/>
</dbReference>
<dbReference type="Pfam" id="PF20886">
    <property type="entry name" value="PWP3A-B_C"/>
    <property type="match status" value="1"/>
</dbReference>
<protein>
    <submittedName>
        <fullName evidence="5">Transcript variant X1</fullName>
    </submittedName>
    <submittedName>
        <fullName evidence="6">Transcript variant X2</fullName>
    </submittedName>
    <submittedName>
        <fullName evidence="3">Transcript variant X3</fullName>
    </submittedName>
    <submittedName>
        <fullName evidence="7">Transcript variant X4</fullName>
    </submittedName>
    <submittedName>
        <fullName evidence="4">Transcript variant X5</fullName>
    </submittedName>
</protein>
<evidence type="ECO:0000313" key="3">
    <source>
        <dbReference type="EMBL" id="KAF7213158.1"/>
    </source>
</evidence>
<comment type="caution">
    <text evidence="6">The sequence shown here is derived from an EMBL/GenBank/DDBJ whole genome shotgun (WGS) entry which is preliminary data.</text>
</comment>
<dbReference type="EMBL" id="JAAVVJ010000010">
    <property type="protein sequence ID" value="KAF7213166.1"/>
    <property type="molecule type" value="Genomic_DNA"/>
</dbReference>
<evidence type="ECO:0000256" key="1">
    <source>
        <dbReference type="SAM" id="SignalP"/>
    </source>
</evidence>
<reference evidence="6" key="1">
    <citation type="submission" date="2020-03" db="EMBL/GenBank/DDBJ databases">
        <title>Intra-Species Differences in Population Size shape Life History and Genome Evolution.</title>
        <authorList>
            <person name="Willemsen D."/>
            <person name="Cui R."/>
            <person name="Valenzano D.R."/>
        </authorList>
    </citation>
    <scope>NUCLEOTIDE SEQUENCE</scope>
    <source>
        <strain evidence="6">GRZ</strain>
        <tissue evidence="6">Whole</tissue>
    </source>
</reference>
<dbReference type="EMBL" id="JAAVVJ010000010">
    <property type="protein sequence ID" value="KAF7213162.1"/>
    <property type="molecule type" value="Genomic_DNA"/>
</dbReference>